<keyword evidence="11" id="KW-0479">Metal-binding</keyword>
<dbReference type="Pfam" id="PF00953">
    <property type="entry name" value="Glycos_transf_4"/>
    <property type="match status" value="1"/>
</dbReference>
<sequence length="386" mass="43780">MIMNNSIWILAINVVFSIIGYQLVIRLIPALSQMFIKANLSGIDMAKPDRKRIPEAQGVVCGAVYLIMMFLFVPVCFYQDLALRNMAQFPFHKYVEFLAALLSICCMIFLGFADDVLDLRWRHKLLLPTLASLPLLVVYFVTFNLTMIIVPSPLRCLFGYSLDIGFLYYIYMGMLAVFCTNAINIVAGINGIEAGQSLVIALSVIVFNLIELNAVCFAILKLNWYPAQVFVGDTFCYFSGMTFAVVAILGHFSKTMLLFFIPQVFNFIFSVPQLFHLVPCPRHRLPHYDPQTNLQSMSYTEYKPESLSLLARLIIQVFSALRLVDVQRGDKGMVKCSNMTIITLFLKMFGPMHESKLTSALLITQVFSSIIALMIRYPLAMLFYNQ</sequence>
<dbReference type="GO" id="GO:0003975">
    <property type="term" value="F:UDP-N-acetylglucosamine-dolichyl-phosphate N-acetylglucosaminephosphotransferase activity"/>
    <property type="evidence" value="ECO:0007669"/>
    <property type="project" value="UniProtKB-EC"/>
</dbReference>
<feature type="transmembrane region" description="Helical" evidence="21">
    <location>
        <begin position="59"/>
        <end position="82"/>
    </location>
</feature>
<evidence type="ECO:0000256" key="4">
    <source>
        <dbReference type="ARBA" id="ARBA00009317"/>
    </source>
</evidence>
<evidence type="ECO:0000256" key="14">
    <source>
        <dbReference type="ARBA" id="ARBA00022989"/>
    </source>
</evidence>
<dbReference type="EMBL" id="JAODUP010000004">
    <property type="protein sequence ID" value="KAK2170087.1"/>
    <property type="molecule type" value="Genomic_DNA"/>
</dbReference>
<evidence type="ECO:0000256" key="1">
    <source>
        <dbReference type="ARBA" id="ARBA00001946"/>
    </source>
</evidence>
<dbReference type="PANTHER" id="PTHR10571">
    <property type="entry name" value="UDP-N-ACETYLGLUCOSAMINE--DOLICHYL-PHOSPHATE N-ACETYLGLUCOSAMINEPHOSPHOTRANSFERASE"/>
    <property type="match status" value="1"/>
</dbReference>
<evidence type="ECO:0000256" key="8">
    <source>
        <dbReference type="ARBA" id="ARBA00022676"/>
    </source>
</evidence>
<feature type="transmembrane region" description="Helical" evidence="21">
    <location>
        <begin position="256"/>
        <end position="275"/>
    </location>
</feature>
<evidence type="ECO:0000256" key="12">
    <source>
        <dbReference type="ARBA" id="ARBA00022824"/>
    </source>
</evidence>
<dbReference type="InterPro" id="IPR000715">
    <property type="entry name" value="Glycosyl_transferase_4"/>
</dbReference>
<name>A0AAD9KF89_9ANNE</name>
<evidence type="ECO:0000256" key="13">
    <source>
        <dbReference type="ARBA" id="ARBA00022842"/>
    </source>
</evidence>
<comment type="function">
    <text evidence="19">UDP-N-acetylglucosamine--dolichyl-phosphate N-acetylglucosaminephosphotransferase that operates in the biosynthetic pathway of dolichol-linked oligosaccharides, the glycan precursors employed in protein asparagine (N)-glycosylation. The assembly of dolichol-linked oligosaccharides begins on the cytosolic side of the endoplasmic reticulum membrane and finishes in its lumen. The sequential addition of sugars to dolichol pyrophosphate produces dolichol-linked oligosaccharides containing fourteen sugars, including two GlcNAcs, nine mannoses and three glucoses. Once assembled, the oligosaccharide is transferred from the lipid to nascent proteins by oligosaccharyltransferases. Catalyzes the initial step of dolichol-linked oligosaccharide biosynthesis, transfering GlcNAc-1-P from cytosolic UDP-GlcNAc onto the carrier lipid dolichyl phosphate (P-dolichol), yielding GlcNAc-P-P-dolichol embedded in the cytoplasmic leaflet of the endoplasmic reticulum membrane.</text>
</comment>
<dbReference type="Proteomes" id="UP001208570">
    <property type="component" value="Unassembled WGS sequence"/>
</dbReference>
<evidence type="ECO:0000256" key="6">
    <source>
        <dbReference type="ARBA" id="ARBA00013225"/>
    </source>
</evidence>
<evidence type="ECO:0000256" key="21">
    <source>
        <dbReference type="SAM" id="Phobius"/>
    </source>
</evidence>
<feature type="domain" description="DPAGT1 insertion" evidence="22">
    <location>
        <begin position="299"/>
        <end position="338"/>
    </location>
</feature>
<evidence type="ECO:0000256" key="15">
    <source>
        <dbReference type="ARBA" id="ARBA00023136"/>
    </source>
</evidence>
<feature type="transmembrane region" description="Helical" evidence="21">
    <location>
        <begin position="226"/>
        <end position="249"/>
    </location>
</feature>
<feature type="transmembrane region" description="Helical" evidence="21">
    <location>
        <begin position="94"/>
        <end position="113"/>
    </location>
</feature>
<evidence type="ECO:0000256" key="3">
    <source>
        <dbReference type="ARBA" id="ARBA00004922"/>
    </source>
</evidence>
<keyword evidence="9" id="KW-0808">Transferase</keyword>
<gene>
    <name evidence="23" type="ORF">LSH36_4g02025</name>
</gene>
<dbReference type="InterPro" id="IPR033895">
    <property type="entry name" value="GPT"/>
</dbReference>
<evidence type="ECO:0000256" key="16">
    <source>
        <dbReference type="ARBA" id="ARBA00023180"/>
    </source>
</evidence>
<evidence type="ECO:0000256" key="7">
    <source>
        <dbReference type="ARBA" id="ARBA00017659"/>
    </source>
</evidence>
<dbReference type="PANTHER" id="PTHR10571:SF0">
    <property type="entry name" value="UDP-N-ACETYLGLUCOSAMINE--DOLICHYL-PHOSPHATE N-ACETYLGLUCOSAMINEPHOSPHOTRANSFERASE"/>
    <property type="match status" value="1"/>
</dbReference>
<evidence type="ECO:0000256" key="11">
    <source>
        <dbReference type="ARBA" id="ARBA00022723"/>
    </source>
</evidence>
<proteinExistence type="inferred from homology"/>
<accession>A0AAD9KF89</accession>
<reference evidence="23" key="1">
    <citation type="journal article" date="2023" name="Mol. Biol. Evol.">
        <title>Third-Generation Sequencing Reveals the Adaptive Role of the Epigenome in Three Deep-Sea Polychaetes.</title>
        <authorList>
            <person name="Perez M."/>
            <person name="Aroh O."/>
            <person name="Sun Y."/>
            <person name="Lan Y."/>
            <person name="Juniper S.K."/>
            <person name="Young C.R."/>
            <person name="Angers B."/>
            <person name="Qian P.Y."/>
        </authorList>
    </citation>
    <scope>NUCLEOTIDE SEQUENCE</scope>
    <source>
        <strain evidence="23">P08H-3</strain>
    </source>
</reference>
<keyword evidence="10 21" id="KW-0812">Transmembrane</keyword>
<comment type="subcellular location">
    <subcellularLocation>
        <location evidence="2">Endoplasmic reticulum membrane</location>
        <topology evidence="2">Multi-pass membrane protein</topology>
    </subcellularLocation>
</comment>
<keyword evidence="14 21" id="KW-1133">Transmembrane helix</keyword>
<comment type="pathway">
    <text evidence="3">Protein modification; protein glycosylation.</text>
</comment>
<evidence type="ECO:0000256" key="18">
    <source>
        <dbReference type="ARBA" id="ARBA00033238"/>
    </source>
</evidence>
<dbReference type="CDD" id="cd06855">
    <property type="entry name" value="GT_GPT_euk"/>
    <property type="match status" value="1"/>
</dbReference>
<evidence type="ECO:0000313" key="24">
    <source>
        <dbReference type="Proteomes" id="UP001208570"/>
    </source>
</evidence>
<dbReference type="GO" id="GO:0046872">
    <property type="term" value="F:metal ion binding"/>
    <property type="evidence" value="ECO:0007669"/>
    <property type="project" value="UniProtKB-KW"/>
</dbReference>
<evidence type="ECO:0000256" key="17">
    <source>
        <dbReference type="ARBA" id="ARBA00029567"/>
    </source>
</evidence>
<organism evidence="23 24">
    <name type="scientific">Paralvinella palmiformis</name>
    <dbReference type="NCBI Taxonomy" id="53620"/>
    <lineage>
        <taxon>Eukaryota</taxon>
        <taxon>Metazoa</taxon>
        <taxon>Spiralia</taxon>
        <taxon>Lophotrochozoa</taxon>
        <taxon>Annelida</taxon>
        <taxon>Polychaeta</taxon>
        <taxon>Sedentaria</taxon>
        <taxon>Canalipalpata</taxon>
        <taxon>Terebellida</taxon>
        <taxon>Terebelliformia</taxon>
        <taxon>Alvinellidae</taxon>
        <taxon>Paralvinella</taxon>
    </lineage>
</organism>
<comment type="caution">
    <text evidence="23">The sequence shown here is derived from an EMBL/GenBank/DDBJ whole genome shotgun (WGS) entry which is preliminary data.</text>
</comment>
<dbReference type="GO" id="GO:0005789">
    <property type="term" value="C:endoplasmic reticulum membrane"/>
    <property type="evidence" value="ECO:0007669"/>
    <property type="project" value="UniProtKB-SubCell"/>
</dbReference>
<comment type="similarity">
    <text evidence="4">Belongs to the glycosyltransferase 4 family.</text>
</comment>
<feature type="transmembrane region" description="Helical" evidence="21">
    <location>
        <begin position="166"/>
        <end position="186"/>
    </location>
</feature>
<evidence type="ECO:0000256" key="19">
    <source>
        <dbReference type="ARBA" id="ARBA00044717"/>
    </source>
</evidence>
<dbReference type="InterPro" id="IPR048439">
    <property type="entry name" value="DPAGT1_ins"/>
</dbReference>
<dbReference type="AlphaFoldDB" id="A0AAD9KF89"/>
<feature type="transmembrane region" description="Helical" evidence="21">
    <location>
        <begin position="6"/>
        <end position="28"/>
    </location>
</feature>
<evidence type="ECO:0000256" key="2">
    <source>
        <dbReference type="ARBA" id="ARBA00004477"/>
    </source>
</evidence>
<evidence type="ECO:0000256" key="10">
    <source>
        <dbReference type="ARBA" id="ARBA00022692"/>
    </source>
</evidence>
<keyword evidence="16" id="KW-0325">Glycoprotein</keyword>
<evidence type="ECO:0000256" key="20">
    <source>
        <dbReference type="ARBA" id="ARBA00045078"/>
    </source>
</evidence>
<keyword evidence="12" id="KW-0256">Endoplasmic reticulum</keyword>
<evidence type="ECO:0000259" key="22">
    <source>
        <dbReference type="Pfam" id="PF21383"/>
    </source>
</evidence>
<keyword evidence="24" id="KW-1185">Reference proteome</keyword>
<comment type="cofactor">
    <cofactor evidence="1">
        <name>Mg(2+)</name>
        <dbReference type="ChEBI" id="CHEBI:18420"/>
    </cofactor>
</comment>
<dbReference type="GO" id="GO:0006488">
    <property type="term" value="P:dolichol-linked oligosaccharide biosynthetic process"/>
    <property type="evidence" value="ECO:0007669"/>
    <property type="project" value="InterPro"/>
</dbReference>
<protein>
    <recommendedName>
        <fullName evidence="7">UDP-N-acetylglucosamine--dolichyl-phosphate N-acetylglucosaminephosphotransferase</fullName>
        <ecNumber evidence="6">2.7.8.15</ecNumber>
    </recommendedName>
    <alternativeName>
        <fullName evidence="17">GlcNAc-1-P transferase</fullName>
    </alternativeName>
    <alternativeName>
        <fullName evidence="18">N-acetylglucosamine-1-phosphate transferase</fullName>
    </alternativeName>
</protein>
<feature type="transmembrane region" description="Helical" evidence="21">
    <location>
        <begin position="198"/>
        <end position="220"/>
    </location>
</feature>
<keyword evidence="8" id="KW-0328">Glycosyltransferase</keyword>
<comment type="catalytic activity">
    <reaction evidence="20">
        <text>a di-trans,poly-cis-dolichyl phosphate + UDP-N-acetyl-alpha-D-glucosamine = an N-acetyl-alpha-D-glucosaminyl-diphospho-di-trans,poly-cis-dolichol + UMP</text>
        <dbReference type="Rhea" id="RHEA:13289"/>
        <dbReference type="Rhea" id="RHEA-COMP:19498"/>
        <dbReference type="Rhea" id="RHEA-COMP:19507"/>
        <dbReference type="ChEBI" id="CHEBI:57683"/>
        <dbReference type="ChEBI" id="CHEBI:57705"/>
        <dbReference type="ChEBI" id="CHEBI:57865"/>
        <dbReference type="ChEBI" id="CHEBI:58427"/>
        <dbReference type="EC" id="2.7.8.15"/>
    </reaction>
    <physiologicalReaction direction="left-to-right" evidence="20">
        <dbReference type="Rhea" id="RHEA:13290"/>
    </physiologicalReaction>
</comment>
<dbReference type="EC" id="2.7.8.15" evidence="6"/>
<feature type="transmembrane region" description="Helical" evidence="21">
    <location>
        <begin position="359"/>
        <end position="384"/>
    </location>
</feature>
<comment type="subunit">
    <text evidence="5">Homodimer.</text>
</comment>
<dbReference type="Pfam" id="PF21383">
    <property type="entry name" value="DPAGT1_ins"/>
    <property type="match status" value="1"/>
</dbReference>
<evidence type="ECO:0000313" key="23">
    <source>
        <dbReference type="EMBL" id="KAK2170087.1"/>
    </source>
</evidence>
<keyword evidence="15 21" id="KW-0472">Membrane</keyword>
<dbReference type="GO" id="GO:0016757">
    <property type="term" value="F:glycosyltransferase activity"/>
    <property type="evidence" value="ECO:0007669"/>
    <property type="project" value="UniProtKB-KW"/>
</dbReference>
<keyword evidence="13" id="KW-0460">Magnesium</keyword>
<evidence type="ECO:0000256" key="9">
    <source>
        <dbReference type="ARBA" id="ARBA00022679"/>
    </source>
</evidence>
<evidence type="ECO:0000256" key="5">
    <source>
        <dbReference type="ARBA" id="ARBA00011738"/>
    </source>
</evidence>